<evidence type="ECO:0000313" key="2">
    <source>
        <dbReference type="EMBL" id="EKJ73187.1"/>
    </source>
</evidence>
<dbReference type="OrthoDB" id="5054713at2759"/>
<dbReference type="InterPro" id="IPR001138">
    <property type="entry name" value="Zn2Cys6_DnaBD"/>
</dbReference>
<dbReference type="CDD" id="cd00067">
    <property type="entry name" value="GAL4"/>
    <property type="match status" value="1"/>
</dbReference>
<keyword evidence="1" id="KW-0539">Nucleus</keyword>
<reference evidence="2 3" key="1">
    <citation type="journal article" date="2012" name="PLoS Pathog.">
        <title>Comparative pathogenomics reveals horizontally acquired novel virulence genes in fungi infecting cereal hosts.</title>
        <authorList>
            <person name="Gardiner D.M."/>
            <person name="McDonald M.C."/>
            <person name="Covarelli L."/>
            <person name="Solomon P.S."/>
            <person name="Rusu A.G."/>
            <person name="Marshall M."/>
            <person name="Kazan K."/>
            <person name="Chakraborty S."/>
            <person name="McDonald B.A."/>
            <person name="Manners J.M."/>
        </authorList>
    </citation>
    <scope>NUCLEOTIDE SEQUENCE [LARGE SCALE GENOMIC DNA]</scope>
    <source>
        <strain evidence="2 3">CS3096</strain>
    </source>
</reference>
<dbReference type="GO" id="GO:0008270">
    <property type="term" value="F:zinc ion binding"/>
    <property type="evidence" value="ECO:0007669"/>
    <property type="project" value="InterPro"/>
</dbReference>
<accession>K3VG09</accession>
<keyword evidence="3" id="KW-1185">Reference proteome</keyword>
<dbReference type="GO" id="GO:0000981">
    <property type="term" value="F:DNA-binding transcription factor activity, RNA polymerase II-specific"/>
    <property type="evidence" value="ECO:0007669"/>
    <property type="project" value="InterPro"/>
</dbReference>
<evidence type="ECO:0000313" key="3">
    <source>
        <dbReference type="Proteomes" id="UP000007978"/>
    </source>
</evidence>
<proteinExistence type="predicted"/>
<dbReference type="SUPFAM" id="SSF57701">
    <property type="entry name" value="Zn2/Cys6 DNA-binding domain"/>
    <property type="match status" value="1"/>
</dbReference>
<gene>
    <name evidence="2" type="ORF">FPSE_06611</name>
</gene>
<dbReference type="AlphaFoldDB" id="K3VG09"/>
<dbReference type="Proteomes" id="UP000007978">
    <property type="component" value="Chromosome 2"/>
</dbReference>
<evidence type="ECO:0008006" key="4">
    <source>
        <dbReference type="Google" id="ProtNLM"/>
    </source>
</evidence>
<dbReference type="RefSeq" id="XP_009258004.1">
    <property type="nucleotide sequence ID" value="XM_009259729.1"/>
</dbReference>
<comment type="caution">
    <text evidence="2">The sequence shown here is derived from an EMBL/GenBank/DDBJ whole genome shotgun (WGS) entry which is preliminary data.</text>
</comment>
<protein>
    <recommendedName>
        <fullName evidence="4">Zn(2)-C6 fungal-type domain-containing protein</fullName>
    </recommendedName>
</protein>
<sequence>MPILNPSVRIFTTYVKPSTFYTIKETLQIWFMADRTKGQRFVVVFTIPKTAFAPVEWLDEPSAEWRSLPLTPFKHKVKSVKGLLDGWRKAVSIVQLLEGITWTEPRNGLETLSLGAREVRELKIDHSQQTCRWVPRKAKGLQPAPALASWDENFKLMVEQFGNGFTIVGCDPPDIKDKFWSALGVDLAWQTLDGVFGCDFCKYSESSRKIHCARYPNRTDTWVCTRCSKMNRPCTYTPRSVSLELWGDDPPYLGRSSSGLLHWVADKLTS</sequence>
<dbReference type="KEGG" id="fpu:FPSE_06611"/>
<dbReference type="HOGENOM" id="CLU_1266980_0_0_1"/>
<dbReference type="EMBL" id="AFNW01000183">
    <property type="protein sequence ID" value="EKJ73187.1"/>
    <property type="molecule type" value="Genomic_DNA"/>
</dbReference>
<organism evidence="2 3">
    <name type="scientific">Fusarium pseudograminearum (strain CS3096)</name>
    <name type="common">Wheat and barley crown-rot fungus</name>
    <dbReference type="NCBI Taxonomy" id="1028729"/>
    <lineage>
        <taxon>Eukaryota</taxon>
        <taxon>Fungi</taxon>
        <taxon>Dikarya</taxon>
        <taxon>Ascomycota</taxon>
        <taxon>Pezizomycotina</taxon>
        <taxon>Sordariomycetes</taxon>
        <taxon>Hypocreomycetidae</taxon>
        <taxon>Hypocreales</taxon>
        <taxon>Nectriaceae</taxon>
        <taxon>Fusarium</taxon>
    </lineage>
</organism>
<dbReference type="InterPro" id="IPR036864">
    <property type="entry name" value="Zn2-C6_fun-type_DNA-bd_sf"/>
</dbReference>
<name>K3VG09_FUSPC</name>
<dbReference type="GeneID" id="20365229"/>
<evidence type="ECO:0000256" key="1">
    <source>
        <dbReference type="ARBA" id="ARBA00023242"/>
    </source>
</evidence>